<evidence type="ECO:0000313" key="3">
    <source>
        <dbReference type="Proteomes" id="UP000015102"/>
    </source>
</evidence>
<reference evidence="3" key="1">
    <citation type="submission" date="2013-02" db="EMBL/GenBank/DDBJ databases">
        <authorList>
            <person name="Hughes D."/>
        </authorList>
    </citation>
    <scope>NUCLEOTIDE SEQUENCE</scope>
    <source>
        <strain>Durham</strain>
        <strain evidence="3">NC isolate 2 -- Noor lab</strain>
    </source>
</reference>
<dbReference type="EMBL" id="CAQQ02195071">
    <property type="status" value="NOT_ANNOTATED_CDS"/>
    <property type="molecule type" value="Genomic_DNA"/>
</dbReference>
<dbReference type="AlphaFoldDB" id="T1GC09"/>
<dbReference type="STRING" id="36166.T1GC09"/>
<dbReference type="InterPro" id="IPR032061">
    <property type="entry name" value="DUF4802"/>
</dbReference>
<organism evidence="2 3">
    <name type="scientific">Megaselia scalaris</name>
    <name type="common">Humpbacked fly</name>
    <name type="synonym">Phora scalaris</name>
    <dbReference type="NCBI Taxonomy" id="36166"/>
    <lineage>
        <taxon>Eukaryota</taxon>
        <taxon>Metazoa</taxon>
        <taxon>Ecdysozoa</taxon>
        <taxon>Arthropoda</taxon>
        <taxon>Hexapoda</taxon>
        <taxon>Insecta</taxon>
        <taxon>Pterygota</taxon>
        <taxon>Neoptera</taxon>
        <taxon>Endopterygota</taxon>
        <taxon>Diptera</taxon>
        <taxon>Brachycera</taxon>
        <taxon>Muscomorpha</taxon>
        <taxon>Platypezoidea</taxon>
        <taxon>Phoridae</taxon>
        <taxon>Megaseliini</taxon>
        <taxon>Megaselia</taxon>
    </lineage>
</organism>
<evidence type="ECO:0000259" key="1">
    <source>
        <dbReference type="Pfam" id="PF16060"/>
    </source>
</evidence>
<dbReference type="EMBL" id="CAQQ02195072">
    <property type="status" value="NOT_ANNOTATED_CDS"/>
    <property type="molecule type" value="Genomic_DNA"/>
</dbReference>
<proteinExistence type="predicted"/>
<accession>T1GC09</accession>
<reference evidence="2" key="2">
    <citation type="submission" date="2015-06" db="UniProtKB">
        <authorList>
            <consortium name="EnsemblMetazoa"/>
        </authorList>
    </citation>
    <scope>IDENTIFICATION</scope>
</reference>
<feature type="domain" description="DUF4802" evidence="1">
    <location>
        <begin position="17"/>
        <end position="56"/>
    </location>
</feature>
<dbReference type="HOGENOM" id="CLU_1559154_0_0_1"/>
<name>T1GC09_MEGSC</name>
<dbReference type="Pfam" id="PF16060">
    <property type="entry name" value="DUF4802"/>
    <property type="match status" value="1"/>
</dbReference>
<dbReference type="Proteomes" id="UP000015102">
    <property type="component" value="Unassembled WGS sequence"/>
</dbReference>
<evidence type="ECO:0000313" key="2">
    <source>
        <dbReference type="EnsemblMetazoa" id="MESCA000804-PA"/>
    </source>
</evidence>
<keyword evidence="3" id="KW-1185">Reference proteome</keyword>
<dbReference type="EnsemblMetazoa" id="MESCA000804-RA">
    <property type="protein sequence ID" value="MESCA000804-PA"/>
    <property type="gene ID" value="MESCA000804"/>
</dbReference>
<protein>
    <recommendedName>
        <fullName evidence="1">DUF4802 domain-containing protein</fullName>
    </recommendedName>
</protein>
<sequence>RFFKTNGVHSNKSNSSKSSNELYQEAVEILGLTCTLCDNCRCLDCQSRYFECDDSDLFMGDCYEYSVASDEQDDDIEECSFYKYSIQQSENCNSNSMSFRSSDGNSSNNILATSHIATTNISLPKKIYCMVTVWECAIKESNTMKAYSFRMMKTRRTTKKKRLKFLELLFRK</sequence>